<dbReference type="AlphaFoldDB" id="A0AAV9NXQ0"/>
<comment type="similarity">
    <text evidence="1">Belongs to the ketopantoate reductase family.</text>
</comment>
<sequence>MGKEDAMEAQGSGSSYRPFERSEEEDDEGAASLGGEEQLQEHDTTQDRVDYEQLLGDENLSAMDRQYAAPTNIPRRIHIVGTGSIGKLVAHSLRGLPDPPPVTLLFHRPQLLDAWEKGNKQITIHDDGFDVPRGGFDVELAPNERMQHGVLLQDGTPDVYDVADENLRPHEAIKLLEEEQKQAAAQQMPEPAESDEQKNRLPANALRYSEYHSRETIHNLIVTTKAAYTVPALARLKPRILPTSTICFLQNGMGTIDELNQKLFPDPKDRPNYAQGIITHGANVPPERAEQDPFYAVHAGHGTIALGLLPRDDIPRGTDIDPTTASRSQTWKWSQSSRHLLRTITRSPVLCAVGFTPTELLQQQLEKLAVNSVLNPLTALLDARNGSLLYNFALTRTTRLLLAETSQIIRNLPELRGVPNVNTRFSPERLETLVVSVANKTKDNVSSMLADVRAGRETEIEYINGYIVRRGEEQGIKAVVNYGIMQTVIGKARMVSKETRGDVPENEEGVQLLHVIALKTMGRCVDSDDTADPI</sequence>
<protein>
    <recommendedName>
        <fullName evidence="2">2-dehydropantoate 2-reductase</fullName>
        <ecNumber evidence="2">1.1.1.169</ecNumber>
    </recommendedName>
    <alternativeName>
        <fullName evidence="5">Ketopantoate reductase</fullName>
    </alternativeName>
</protein>
<name>A0AAV9NXQ0_9PEZI</name>
<dbReference type="NCBIfam" id="TIGR00745">
    <property type="entry name" value="apbA_panE"/>
    <property type="match status" value="1"/>
</dbReference>
<dbReference type="InterPro" id="IPR003710">
    <property type="entry name" value="ApbA"/>
</dbReference>
<dbReference type="RefSeq" id="XP_064654679.1">
    <property type="nucleotide sequence ID" value="XM_064807306.1"/>
</dbReference>
<dbReference type="InterPro" id="IPR050838">
    <property type="entry name" value="Ketopantoate_reductase"/>
</dbReference>
<keyword evidence="3" id="KW-0521">NADP</keyword>
<reference evidence="9 10" key="1">
    <citation type="submission" date="2023-08" db="EMBL/GenBank/DDBJ databases">
        <title>Black Yeasts Isolated from many extreme environments.</title>
        <authorList>
            <person name="Coleine C."/>
            <person name="Stajich J.E."/>
            <person name="Selbmann L."/>
        </authorList>
    </citation>
    <scope>NUCLEOTIDE SEQUENCE [LARGE SCALE GENOMIC DNA]</scope>
    <source>
        <strain evidence="9 10">CCFEE 5935</strain>
    </source>
</reference>
<comment type="caution">
    <text evidence="9">The sequence shown here is derived from an EMBL/GenBank/DDBJ whole genome shotgun (WGS) entry which is preliminary data.</text>
</comment>
<evidence type="ECO:0000313" key="10">
    <source>
        <dbReference type="Proteomes" id="UP001337655"/>
    </source>
</evidence>
<dbReference type="GO" id="GO:0015940">
    <property type="term" value="P:pantothenate biosynthetic process"/>
    <property type="evidence" value="ECO:0007669"/>
    <property type="project" value="InterPro"/>
</dbReference>
<evidence type="ECO:0000259" key="8">
    <source>
        <dbReference type="Pfam" id="PF08546"/>
    </source>
</evidence>
<dbReference type="EC" id="1.1.1.169" evidence="2"/>
<evidence type="ECO:0000256" key="4">
    <source>
        <dbReference type="ARBA" id="ARBA00023002"/>
    </source>
</evidence>
<dbReference type="Pfam" id="PF02558">
    <property type="entry name" value="ApbA"/>
    <property type="match status" value="1"/>
</dbReference>
<evidence type="ECO:0000256" key="3">
    <source>
        <dbReference type="ARBA" id="ARBA00022857"/>
    </source>
</evidence>
<evidence type="ECO:0000256" key="6">
    <source>
        <dbReference type="SAM" id="MobiDB-lite"/>
    </source>
</evidence>
<dbReference type="Gene3D" id="1.10.1040.10">
    <property type="entry name" value="N-(1-d-carboxylethyl)-l-norvaline Dehydrogenase, domain 2"/>
    <property type="match status" value="1"/>
</dbReference>
<feature type="region of interest" description="Disordered" evidence="6">
    <location>
        <begin position="179"/>
        <end position="198"/>
    </location>
</feature>
<gene>
    <name evidence="9" type="primary">PAN5</name>
    <name evidence="9" type="ORF">LTR77_010082</name>
</gene>
<dbReference type="Gene3D" id="3.40.50.720">
    <property type="entry name" value="NAD(P)-binding Rossmann-like Domain"/>
    <property type="match status" value="1"/>
</dbReference>
<dbReference type="SUPFAM" id="SSF51735">
    <property type="entry name" value="NAD(P)-binding Rossmann-fold domains"/>
    <property type="match status" value="1"/>
</dbReference>
<dbReference type="FunFam" id="1.10.1040.10:FF:000038">
    <property type="entry name" value="Probable 2-dehydropantoate 2-reductase"/>
    <property type="match status" value="1"/>
</dbReference>
<dbReference type="InterPro" id="IPR008927">
    <property type="entry name" value="6-PGluconate_DH-like_C_sf"/>
</dbReference>
<feature type="domain" description="Ketopantoate reductase C-terminal" evidence="8">
    <location>
        <begin position="360"/>
        <end position="490"/>
    </location>
</feature>
<evidence type="ECO:0000256" key="2">
    <source>
        <dbReference type="ARBA" id="ARBA00013014"/>
    </source>
</evidence>
<evidence type="ECO:0000256" key="1">
    <source>
        <dbReference type="ARBA" id="ARBA00007870"/>
    </source>
</evidence>
<dbReference type="SUPFAM" id="SSF48179">
    <property type="entry name" value="6-phosphogluconate dehydrogenase C-terminal domain-like"/>
    <property type="match status" value="1"/>
</dbReference>
<dbReference type="InterPro" id="IPR013752">
    <property type="entry name" value="KPA_reductase"/>
</dbReference>
<dbReference type="InterPro" id="IPR013328">
    <property type="entry name" value="6PGD_dom2"/>
</dbReference>
<feature type="compositionally biased region" description="Low complexity" evidence="6">
    <location>
        <begin position="182"/>
        <end position="191"/>
    </location>
</feature>
<organism evidence="9 10">
    <name type="scientific">Saxophila tyrrhenica</name>
    <dbReference type="NCBI Taxonomy" id="1690608"/>
    <lineage>
        <taxon>Eukaryota</taxon>
        <taxon>Fungi</taxon>
        <taxon>Dikarya</taxon>
        <taxon>Ascomycota</taxon>
        <taxon>Pezizomycotina</taxon>
        <taxon>Dothideomycetes</taxon>
        <taxon>Dothideomycetidae</taxon>
        <taxon>Mycosphaerellales</taxon>
        <taxon>Extremaceae</taxon>
        <taxon>Saxophila</taxon>
    </lineage>
</organism>
<dbReference type="InterPro" id="IPR036291">
    <property type="entry name" value="NAD(P)-bd_dom_sf"/>
</dbReference>
<dbReference type="Proteomes" id="UP001337655">
    <property type="component" value="Unassembled WGS sequence"/>
</dbReference>
<dbReference type="EMBL" id="JAVRRT010000020">
    <property type="protein sequence ID" value="KAK5164386.1"/>
    <property type="molecule type" value="Genomic_DNA"/>
</dbReference>
<evidence type="ECO:0000259" key="7">
    <source>
        <dbReference type="Pfam" id="PF02558"/>
    </source>
</evidence>
<dbReference type="PANTHER" id="PTHR43765:SF2">
    <property type="entry name" value="2-DEHYDROPANTOATE 2-REDUCTASE"/>
    <property type="match status" value="1"/>
</dbReference>
<evidence type="ECO:0000256" key="5">
    <source>
        <dbReference type="ARBA" id="ARBA00032024"/>
    </source>
</evidence>
<dbReference type="InterPro" id="IPR013332">
    <property type="entry name" value="KPR_N"/>
</dbReference>
<dbReference type="PANTHER" id="PTHR43765">
    <property type="entry name" value="2-DEHYDROPANTOATE 2-REDUCTASE-RELATED"/>
    <property type="match status" value="1"/>
</dbReference>
<dbReference type="GeneID" id="89931412"/>
<evidence type="ECO:0000313" key="9">
    <source>
        <dbReference type="EMBL" id="KAK5164386.1"/>
    </source>
</evidence>
<keyword evidence="4" id="KW-0560">Oxidoreductase</keyword>
<feature type="domain" description="Ketopantoate reductase N-terminal" evidence="7">
    <location>
        <begin position="197"/>
        <end position="309"/>
    </location>
</feature>
<dbReference type="GO" id="GO:0008677">
    <property type="term" value="F:2-dehydropantoate 2-reductase activity"/>
    <property type="evidence" value="ECO:0007669"/>
    <property type="project" value="UniProtKB-EC"/>
</dbReference>
<dbReference type="GO" id="GO:0005739">
    <property type="term" value="C:mitochondrion"/>
    <property type="evidence" value="ECO:0007669"/>
    <property type="project" value="TreeGrafter"/>
</dbReference>
<proteinExistence type="inferred from homology"/>
<dbReference type="Pfam" id="PF08546">
    <property type="entry name" value="ApbA_C"/>
    <property type="match status" value="1"/>
</dbReference>
<accession>A0AAV9NXQ0</accession>
<keyword evidence="10" id="KW-1185">Reference proteome</keyword>
<feature type="region of interest" description="Disordered" evidence="6">
    <location>
        <begin position="1"/>
        <end position="47"/>
    </location>
</feature>
<dbReference type="GO" id="GO:0050661">
    <property type="term" value="F:NADP binding"/>
    <property type="evidence" value="ECO:0007669"/>
    <property type="project" value="TreeGrafter"/>
</dbReference>